<dbReference type="Proteomes" id="UP000093111">
    <property type="component" value="Unassembled WGS sequence"/>
</dbReference>
<comment type="caution">
    <text evidence="2">The sequence shown here is derived from an EMBL/GenBank/DDBJ whole genome shotgun (WGS) entry which is preliminary data.</text>
</comment>
<evidence type="ECO:0000313" key="3">
    <source>
        <dbReference type="Proteomes" id="UP000093111"/>
    </source>
</evidence>
<evidence type="ECO:0000313" key="2">
    <source>
        <dbReference type="EMBL" id="OBZ94200.1"/>
    </source>
</evidence>
<feature type="region of interest" description="Disordered" evidence="1">
    <location>
        <begin position="1"/>
        <end position="48"/>
    </location>
</feature>
<evidence type="ECO:0000256" key="1">
    <source>
        <dbReference type="SAM" id="MobiDB-lite"/>
    </source>
</evidence>
<gene>
    <name evidence="2" type="ORF">ADU59_18685</name>
</gene>
<protein>
    <submittedName>
        <fullName evidence="2">Uncharacterized protein</fullName>
    </submittedName>
</protein>
<dbReference type="EMBL" id="LGLV01000011">
    <property type="protein sequence ID" value="OBZ94200.1"/>
    <property type="molecule type" value="Genomic_DNA"/>
</dbReference>
<organism evidence="2 3">
    <name type="scientific">Pararhizobium polonicum</name>
    <dbReference type="NCBI Taxonomy" id="1612624"/>
    <lineage>
        <taxon>Bacteria</taxon>
        <taxon>Pseudomonadati</taxon>
        <taxon>Pseudomonadota</taxon>
        <taxon>Alphaproteobacteria</taxon>
        <taxon>Hyphomicrobiales</taxon>
        <taxon>Rhizobiaceae</taxon>
        <taxon>Rhizobium/Agrobacterium group</taxon>
        <taxon>Pararhizobium</taxon>
    </lineage>
</organism>
<keyword evidence="3" id="KW-1185">Reference proteome</keyword>
<sequence>MAMRSAVISDRESPTVMDAAGRSRPDAEGVVSLPPSLASTPETDGKIRAMPLSFRFPANRRKDRGREETLPLTALFAMR</sequence>
<dbReference type="STRING" id="1612624.ADU59_18685"/>
<dbReference type="AlphaFoldDB" id="A0A1C7NZ38"/>
<name>A0A1C7NZ38_9HYPH</name>
<proteinExistence type="predicted"/>
<reference evidence="2 3" key="1">
    <citation type="journal article" date="2016" name="Syst. Appl. Microbiol.">
        <title>Pararhizobium polonicum sp. nov. isolated from tumors on stone fruit rootstocks.</title>
        <authorList>
            <person name="Pulawska J."/>
            <person name="Kuzmanovic N."/>
            <person name="Willems A."/>
            <person name="Pothier J.F."/>
        </authorList>
    </citation>
    <scope>NUCLEOTIDE SEQUENCE [LARGE SCALE GENOMIC DNA]</scope>
    <source>
        <strain evidence="2 3">F5.1</strain>
    </source>
</reference>
<accession>A0A1C7NZ38</accession>